<reference evidence="1" key="1">
    <citation type="submission" date="2017-04" db="EMBL/GenBank/DDBJ databases">
        <authorList>
            <person name="Varghese N."/>
            <person name="Submissions S."/>
        </authorList>
    </citation>
    <scope>NUCLEOTIDE SEQUENCE</scope>
    <source>
        <strain evidence="1">WTE2008</strain>
    </source>
</reference>
<gene>
    <name evidence="1" type="ORF">SAMN06297397_2436</name>
</gene>
<organism evidence="1 2">
    <name type="scientific">Aristaeella lactis</name>
    <dbReference type="NCBI Taxonomy" id="3046383"/>
    <lineage>
        <taxon>Bacteria</taxon>
        <taxon>Bacillati</taxon>
        <taxon>Bacillota</taxon>
        <taxon>Clostridia</taxon>
        <taxon>Eubacteriales</taxon>
        <taxon>Aristaeellaceae</taxon>
        <taxon>Aristaeella</taxon>
    </lineage>
</organism>
<name>A0AC61PNI8_9FIRM</name>
<protein>
    <submittedName>
        <fullName evidence="1">Uncharacterized protein</fullName>
    </submittedName>
</protein>
<evidence type="ECO:0000313" key="1">
    <source>
        <dbReference type="EMBL" id="SMC77199.1"/>
    </source>
</evidence>
<accession>A0AC61PNI8</accession>
<dbReference type="EMBL" id="FWXZ01000005">
    <property type="protein sequence ID" value="SMC77199.1"/>
    <property type="molecule type" value="Genomic_DNA"/>
</dbReference>
<sequence length="633" mass="73460">MKQMRIEKGIICLAAVMMLVMMPLCACRAETEDIEDLQPANVNMTLVSYDIVDRYKSTYEEYKKNVWLRFIVEYDEERFTIEDTEILYYGPNENRVLDVELLSSSDPYIFDYRFGYMRMKDPVDDSYIRDLISDGYMEARFVLREKDSGEELAVECDIDSENAVMETETDEEAYEITVNKYEYEEIDISDRNLDTKLRMYRDTHPGIKCYRVKLYGKEKRKPPYKVIGAVEFYSLSSYLSLNWDGGVGGVSSFEWLDAYDLLYETEKDIYFEGTLLADDTESIPDLIRNAEMVVTYSTEYAGTFDTFDAGDRFDGPRMCTPIKVKLAKPVSYTFCLDSWDDSPLYYPNMDETGREFFSDYTDSEHKLVWLLGWIYGSDYIPDLEDIEVSCSIDGVNVCIPPFLSDTNTINIDETMWFRIAIAISVDKNTEPEEAVYALLQPDAMILKGNVNKQVVELKPVTDPGINTPINRDAMVYNDKLKLWKYSSYPQSHIRIVSVEPLTEESETPDLWHCSYLWNGYSCWEITLECEPASDDSIFYCYAGMESPRSEEIYIFEDHDYFYPAFTNKEIGKNNQFMIHLVVRDGNASREDVVNMLSDSQVVFPLSYEPVFYNCIDSIEFGLWATKGEIDLCE</sequence>
<dbReference type="Proteomes" id="UP000192328">
    <property type="component" value="Unassembled WGS sequence"/>
</dbReference>
<evidence type="ECO:0000313" key="2">
    <source>
        <dbReference type="Proteomes" id="UP000192328"/>
    </source>
</evidence>
<proteinExistence type="predicted"/>
<keyword evidence="2" id="KW-1185">Reference proteome</keyword>
<comment type="caution">
    <text evidence="1">The sequence shown here is derived from an EMBL/GenBank/DDBJ whole genome shotgun (WGS) entry which is preliminary data.</text>
</comment>